<dbReference type="InterPro" id="IPR039420">
    <property type="entry name" value="WalR-like"/>
</dbReference>
<evidence type="ECO:0000256" key="2">
    <source>
        <dbReference type="PROSITE-ProRule" id="PRU00169"/>
    </source>
</evidence>
<keyword evidence="1" id="KW-0238">DNA-binding</keyword>
<dbReference type="Pfam" id="PF00072">
    <property type="entry name" value="Response_reg"/>
    <property type="match status" value="1"/>
</dbReference>
<dbReference type="GO" id="GO:0000160">
    <property type="term" value="P:phosphorelay signal transduction system"/>
    <property type="evidence" value="ECO:0007669"/>
    <property type="project" value="InterPro"/>
</dbReference>
<dbReference type="GO" id="GO:0003677">
    <property type="term" value="F:DNA binding"/>
    <property type="evidence" value="ECO:0007669"/>
    <property type="project" value="UniProtKB-KW"/>
</dbReference>
<protein>
    <submittedName>
        <fullName evidence="5">Two-component system response regulator NarL</fullName>
    </submittedName>
</protein>
<evidence type="ECO:0000259" key="3">
    <source>
        <dbReference type="PROSITE" id="PS50043"/>
    </source>
</evidence>
<evidence type="ECO:0000259" key="4">
    <source>
        <dbReference type="PROSITE" id="PS50110"/>
    </source>
</evidence>
<dbReference type="InterPro" id="IPR001789">
    <property type="entry name" value="Sig_transdc_resp-reg_receiver"/>
</dbReference>
<dbReference type="PANTHER" id="PTHR43214">
    <property type="entry name" value="TWO-COMPONENT RESPONSE REGULATOR"/>
    <property type="match status" value="1"/>
</dbReference>
<dbReference type="Pfam" id="PF00196">
    <property type="entry name" value="GerE"/>
    <property type="match status" value="1"/>
</dbReference>
<dbReference type="InterPro" id="IPR011006">
    <property type="entry name" value="CheY-like_superfamily"/>
</dbReference>
<accession>A0A2N8T3C1</accession>
<feature type="domain" description="HTH luxR-type" evidence="3">
    <location>
        <begin position="152"/>
        <end position="217"/>
    </location>
</feature>
<dbReference type="PROSITE" id="PS50043">
    <property type="entry name" value="HTH_LUXR_2"/>
    <property type="match status" value="1"/>
</dbReference>
<proteinExistence type="predicted"/>
<dbReference type="Gene3D" id="3.40.50.2300">
    <property type="match status" value="1"/>
</dbReference>
<dbReference type="SUPFAM" id="SSF52172">
    <property type="entry name" value="CheY-like"/>
    <property type="match status" value="1"/>
</dbReference>
<evidence type="ECO:0000313" key="5">
    <source>
        <dbReference type="EMBL" id="PNG09212.1"/>
    </source>
</evidence>
<gene>
    <name evidence="5" type="ORF">CXK94_11785</name>
</gene>
<evidence type="ECO:0000256" key="1">
    <source>
        <dbReference type="ARBA" id="ARBA00023125"/>
    </source>
</evidence>
<comment type="caution">
    <text evidence="5">The sequence shown here is derived from an EMBL/GenBank/DDBJ whole genome shotgun (WGS) entry which is preliminary data.</text>
</comment>
<dbReference type="PANTHER" id="PTHR43214:SF38">
    <property type="entry name" value="NITRATE_NITRITE RESPONSE REGULATOR PROTEIN NARL"/>
    <property type="match status" value="1"/>
</dbReference>
<feature type="modified residue" description="4-aspartylphosphate" evidence="2">
    <location>
        <position position="61"/>
    </location>
</feature>
<dbReference type="GO" id="GO:0006355">
    <property type="term" value="P:regulation of DNA-templated transcription"/>
    <property type="evidence" value="ECO:0007669"/>
    <property type="project" value="InterPro"/>
</dbReference>
<dbReference type="SUPFAM" id="SSF46894">
    <property type="entry name" value="C-terminal effector domain of the bipartite response regulators"/>
    <property type="match status" value="1"/>
</dbReference>
<dbReference type="CDD" id="cd06170">
    <property type="entry name" value="LuxR_C_like"/>
    <property type="match status" value="1"/>
</dbReference>
<dbReference type="PRINTS" id="PR00038">
    <property type="entry name" value="HTHLUXR"/>
</dbReference>
<reference evidence="5 6" key="1">
    <citation type="submission" date="2018-01" db="EMBL/GenBank/DDBJ databases">
        <title>Denitrification phenotypes of diverse strains of Pseudomonas stutzeri.</title>
        <authorList>
            <person name="Milligan D.A."/>
            <person name="Bergaust L."/>
            <person name="Bakken L.R."/>
            <person name="Frostegard A."/>
        </authorList>
    </citation>
    <scope>NUCLEOTIDE SEQUENCE [LARGE SCALE GENOMIC DNA]</scope>
    <source>
        <strain evidence="5 6">24a75</strain>
    </source>
</reference>
<dbReference type="PROSITE" id="PS00622">
    <property type="entry name" value="HTH_LUXR_1"/>
    <property type="match status" value="1"/>
</dbReference>
<name>A0A2N8T3C1_STUST</name>
<dbReference type="SMART" id="SM00421">
    <property type="entry name" value="HTH_LUXR"/>
    <property type="match status" value="1"/>
</dbReference>
<dbReference type="AlphaFoldDB" id="A0A2N8T3C1"/>
<dbReference type="NCBIfam" id="NF007935">
    <property type="entry name" value="PRK10651.1"/>
    <property type="match status" value="1"/>
</dbReference>
<keyword evidence="2" id="KW-0597">Phosphoprotein</keyword>
<dbReference type="EMBL" id="POUT01000006">
    <property type="protein sequence ID" value="PNG09212.1"/>
    <property type="molecule type" value="Genomic_DNA"/>
</dbReference>
<dbReference type="Proteomes" id="UP000236023">
    <property type="component" value="Unassembled WGS sequence"/>
</dbReference>
<dbReference type="InterPro" id="IPR000792">
    <property type="entry name" value="Tscrpt_reg_LuxR_C"/>
</dbReference>
<dbReference type="InterPro" id="IPR016032">
    <property type="entry name" value="Sig_transdc_resp-reg_C-effctor"/>
</dbReference>
<dbReference type="PROSITE" id="PS50110">
    <property type="entry name" value="RESPONSE_REGULATORY"/>
    <property type="match status" value="1"/>
</dbReference>
<sequence length="221" mass="24628">MNEGTTTTTRILLVDDHPMMRRGLRDLLDLEDDLETVGEAGNGEDAIRLAVQLEPDLILLDLNMPGMDGLETARRMRDADVDAHIIMFTVSDEQSHVLEALRNGADGYLLKDMDAEQLVEQIRTAATGKMVLSPELTQVLAEAIRVRPKPSGQVQFSSLTKREKEVLRLIAKGQSNKMIARKLGITEGTVKVHVKNLLHKLGLRSRVEAAVWTLENQQMRA</sequence>
<evidence type="ECO:0000313" key="6">
    <source>
        <dbReference type="Proteomes" id="UP000236023"/>
    </source>
</evidence>
<organism evidence="5 6">
    <name type="scientific">Stutzerimonas stutzeri</name>
    <name type="common">Pseudomonas stutzeri</name>
    <dbReference type="NCBI Taxonomy" id="316"/>
    <lineage>
        <taxon>Bacteria</taxon>
        <taxon>Pseudomonadati</taxon>
        <taxon>Pseudomonadota</taxon>
        <taxon>Gammaproteobacteria</taxon>
        <taxon>Pseudomonadales</taxon>
        <taxon>Pseudomonadaceae</taxon>
        <taxon>Stutzerimonas</taxon>
    </lineage>
</organism>
<dbReference type="SMART" id="SM00448">
    <property type="entry name" value="REC"/>
    <property type="match status" value="1"/>
</dbReference>
<feature type="domain" description="Response regulatory" evidence="4">
    <location>
        <begin position="10"/>
        <end position="126"/>
    </location>
</feature>